<dbReference type="RefSeq" id="WP_091662500.1">
    <property type="nucleotide sequence ID" value="NZ_LT594323.1"/>
</dbReference>
<protein>
    <submittedName>
        <fullName evidence="1">Uncharacterized protein</fullName>
    </submittedName>
</protein>
<accession>A0A1A8ZI81</accession>
<name>A0A1A8ZI81_9ACTN</name>
<dbReference type="Proteomes" id="UP000199385">
    <property type="component" value="Chromosome I"/>
</dbReference>
<sequence>MSHWDDLLGHAFGLLLGQPLAEFDPAGTYAVFHYDDETAGEVLEDLDPAELVADVDGRSGDNGGDWLYPGRWVPDLARSAFVATDVRPAALQPLLTVPTDDGRAMVWGRDLGRALQAGSLSLDELTPDGYRRYPHLLLRPRTDGSLLDAMRAATWTMSAPDGLCDIGDSLVRHGYVEPGASVVDPRWESALDQVGDDALRRHLRGLCLDARWARSAGGYYLGPGECPGDFLPIADLPGSRVIAGWEFGEGQGATVVVLLDEPHDR</sequence>
<dbReference type="STRING" id="261654.GA0070611_2374"/>
<reference evidence="2" key="1">
    <citation type="submission" date="2016-06" db="EMBL/GenBank/DDBJ databases">
        <authorList>
            <person name="Varghese N."/>
            <person name="Submissions Spin"/>
        </authorList>
    </citation>
    <scope>NUCLEOTIDE SEQUENCE [LARGE SCALE GENOMIC DNA]</scope>
    <source>
        <strain evidence="2">DSM 44815</strain>
    </source>
</reference>
<evidence type="ECO:0000313" key="2">
    <source>
        <dbReference type="Proteomes" id="UP000199385"/>
    </source>
</evidence>
<dbReference type="AlphaFoldDB" id="A0A1A8ZI81"/>
<proteinExistence type="predicted"/>
<dbReference type="EMBL" id="LT594323">
    <property type="protein sequence ID" value="SBT43582.1"/>
    <property type="molecule type" value="Genomic_DNA"/>
</dbReference>
<keyword evidence="2" id="KW-1185">Reference proteome</keyword>
<gene>
    <name evidence="1" type="ORF">GA0070611_2374</name>
</gene>
<organism evidence="1 2">
    <name type="scientific">Micromonospora auratinigra</name>
    <dbReference type="NCBI Taxonomy" id="261654"/>
    <lineage>
        <taxon>Bacteria</taxon>
        <taxon>Bacillati</taxon>
        <taxon>Actinomycetota</taxon>
        <taxon>Actinomycetes</taxon>
        <taxon>Micromonosporales</taxon>
        <taxon>Micromonosporaceae</taxon>
        <taxon>Micromonospora</taxon>
    </lineage>
</organism>
<evidence type="ECO:0000313" key="1">
    <source>
        <dbReference type="EMBL" id="SBT43582.1"/>
    </source>
</evidence>
<dbReference type="OrthoDB" id="4246860at2"/>
<dbReference type="PATRIC" id="fig|261654.4.peg.2422"/>